<dbReference type="Pfam" id="PF00078">
    <property type="entry name" value="RVT_1"/>
    <property type="match status" value="1"/>
</dbReference>
<keyword evidence="3" id="KW-0472">Membrane</keyword>
<name>A0AAE0PTB9_9TELE</name>
<proteinExistence type="inferred from homology"/>
<dbReference type="GO" id="GO:0004523">
    <property type="term" value="F:RNA-DNA hybrid ribonuclease activity"/>
    <property type="evidence" value="ECO:0007669"/>
    <property type="project" value="UniProtKB-EC"/>
</dbReference>
<evidence type="ECO:0000313" key="5">
    <source>
        <dbReference type="EMBL" id="KAK3507834.1"/>
    </source>
</evidence>
<comment type="similarity">
    <text evidence="1">Belongs to the beta type-B retroviral polymerase family. HERV class-II K(HML-2) pol subfamily.</text>
</comment>
<evidence type="ECO:0000313" key="6">
    <source>
        <dbReference type="Proteomes" id="UP001274896"/>
    </source>
</evidence>
<dbReference type="EC" id="3.1.26.4" evidence="2"/>
<gene>
    <name evidence="5" type="ORF">QTP70_001194</name>
</gene>
<keyword evidence="6" id="KW-1185">Reference proteome</keyword>
<accession>A0AAE0PTB9</accession>
<evidence type="ECO:0000256" key="2">
    <source>
        <dbReference type="ARBA" id="ARBA00012180"/>
    </source>
</evidence>
<organism evidence="5 6">
    <name type="scientific">Hemibagrus guttatus</name>
    <dbReference type="NCBI Taxonomy" id="175788"/>
    <lineage>
        <taxon>Eukaryota</taxon>
        <taxon>Metazoa</taxon>
        <taxon>Chordata</taxon>
        <taxon>Craniata</taxon>
        <taxon>Vertebrata</taxon>
        <taxon>Euteleostomi</taxon>
        <taxon>Actinopterygii</taxon>
        <taxon>Neopterygii</taxon>
        <taxon>Teleostei</taxon>
        <taxon>Ostariophysi</taxon>
        <taxon>Siluriformes</taxon>
        <taxon>Bagridae</taxon>
        <taxon>Hemibagrus</taxon>
    </lineage>
</organism>
<dbReference type="InterPro" id="IPR043502">
    <property type="entry name" value="DNA/RNA_pol_sf"/>
</dbReference>
<evidence type="ECO:0000256" key="3">
    <source>
        <dbReference type="SAM" id="Phobius"/>
    </source>
</evidence>
<evidence type="ECO:0000259" key="4">
    <source>
        <dbReference type="PROSITE" id="PS50878"/>
    </source>
</evidence>
<dbReference type="Gene3D" id="3.30.70.270">
    <property type="match status" value="1"/>
</dbReference>
<comment type="caution">
    <text evidence="5">The sequence shown here is derived from an EMBL/GenBank/DDBJ whole genome shotgun (WGS) entry which is preliminary data.</text>
</comment>
<keyword evidence="3" id="KW-0812">Transmembrane</keyword>
<dbReference type="PANTHER" id="PTHR47027">
    <property type="entry name" value="REVERSE TRANSCRIPTASE DOMAIN-CONTAINING PROTEIN"/>
    <property type="match status" value="1"/>
</dbReference>
<feature type="domain" description="Reverse transcriptase" evidence="4">
    <location>
        <begin position="1"/>
        <end position="180"/>
    </location>
</feature>
<keyword evidence="3" id="KW-1133">Transmembrane helix</keyword>
<protein>
    <recommendedName>
        <fullName evidence="2">ribonuclease H</fullName>
        <ecNumber evidence="2">3.1.26.4</ecNumber>
    </recommendedName>
</protein>
<dbReference type="PROSITE" id="PS50878">
    <property type="entry name" value="RT_POL"/>
    <property type="match status" value="1"/>
</dbReference>
<dbReference type="Proteomes" id="UP001274896">
    <property type="component" value="Unassembled WGS sequence"/>
</dbReference>
<reference evidence="5" key="1">
    <citation type="submission" date="2023-06" db="EMBL/GenBank/DDBJ databases">
        <title>Male Hemibagrus guttatus genome.</title>
        <authorList>
            <person name="Bian C."/>
        </authorList>
    </citation>
    <scope>NUCLEOTIDE SEQUENCE</scope>
    <source>
        <strain evidence="5">Male_cb2023</strain>
        <tissue evidence="5">Muscle</tissue>
    </source>
</reference>
<dbReference type="AlphaFoldDB" id="A0AAE0PTB9"/>
<feature type="non-terminal residue" evidence="5">
    <location>
        <position position="1"/>
    </location>
</feature>
<dbReference type="EMBL" id="JAUCMX010000028">
    <property type="protein sequence ID" value="KAK3507834.1"/>
    <property type="molecule type" value="Genomic_DNA"/>
</dbReference>
<dbReference type="InterPro" id="IPR043128">
    <property type="entry name" value="Rev_trsase/Diguanyl_cyclase"/>
</dbReference>
<evidence type="ECO:0000256" key="1">
    <source>
        <dbReference type="ARBA" id="ARBA00010879"/>
    </source>
</evidence>
<feature type="transmembrane region" description="Helical" evidence="3">
    <location>
        <begin position="289"/>
        <end position="317"/>
    </location>
</feature>
<dbReference type="SUPFAM" id="SSF56672">
    <property type="entry name" value="DNA/RNA polymerases"/>
    <property type="match status" value="1"/>
</dbReference>
<dbReference type="InterPro" id="IPR000477">
    <property type="entry name" value="RT_dom"/>
</dbReference>
<sequence>MSKSLYSKFRSIHLFFEIINLEKAYDRVPREELWYCMRKSGVAEKYVRVVQDMYERSRTVVRCAVGQTEEFNVEVGLHQGSALSPFLFAIVMDQLSEEVRQESPWTMMFADDIVICSESREQVEENLERWRFALERRRMKVSRSKTEYMCVNEREGSETVRLQGEEVKKVQEFKYLGSTVQSNGECGKEVKKRVQAGWNGWRKVSGVLCDQKISARIKGKVYRTVVRTAMLYGLETVSLRKRQESELEVAELKMLSKKPGTGIAAAAGFFGFLGDFLEAGFLATTFLSFLAVAGFLAAAFFALDAAFSAGFLASVCFHVQLERPRHAGPLGLHKGAFCHEALDANNLSLNVDKTEEMVADFRRAQSGYSLLFIDGYSVEIVKSTKFLD</sequence>
<dbReference type="PANTHER" id="PTHR47027:SF28">
    <property type="entry name" value="ENDONUCLEASE-REVERSE TRANSCRIPTASE"/>
    <property type="match status" value="1"/>
</dbReference>